<dbReference type="PANTHER" id="PTHR48111">
    <property type="entry name" value="REGULATOR OF RPOS"/>
    <property type="match status" value="1"/>
</dbReference>
<evidence type="ECO:0000256" key="3">
    <source>
        <dbReference type="ARBA" id="ARBA00023125"/>
    </source>
</evidence>
<evidence type="ECO:0000256" key="5">
    <source>
        <dbReference type="PROSITE-ProRule" id="PRU00169"/>
    </source>
</evidence>
<feature type="modified residue" description="4-aspartylphosphate" evidence="5">
    <location>
        <position position="55"/>
    </location>
</feature>
<dbReference type="PROSITE" id="PS50110">
    <property type="entry name" value="RESPONSE_REGULATORY"/>
    <property type="match status" value="1"/>
</dbReference>
<dbReference type="GO" id="GO:0000156">
    <property type="term" value="F:phosphorelay response regulator activity"/>
    <property type="evidence" value="ECO:0007669"/>
    <property type="project" value="TreeGrafter"/>
</dbReference>
<dbReference type="InterPro" id="IPR039420">
    <property type="entry name" value="WalR-like"/>
</dbReference>
<accession>A0A2W6NCZ1</accession>
<dbReference type="GO" id="GO:0032993">
    <property type="term" value="C:protein-DNA complex"/>
    <property type="evidence" value="ECO:0007669"/>
    <property type="project" value="TreeGrafter"/>
</dbReference>
<keyword evidence="3" id="KW-0238">DNA-binding</keyword>
<evidence type="ECO:0000259" key="6">
    <source>
        <dbReference type="PROSITE" id="PS50110"/>
    </source>
</evidence>
<dbReference type="InterPro" id="IPR011006">
    <property type="entry name" value="CheY-like_superfamily"/>
</dbReference>
<protein>
    <recommendedName>
        <fullName evidence="6">Response regulatory domain-containing protein</fullName>
    </recommendedName>
</protein>
<name>A0A2W6NCZ1_9BACL</name>
<gene>
    <name evidence="7" type="ORF">DN757_21090</name>
</gene>
<keyword evidence="2" id="KW-0805">Transcription regulation</keyword>
<proteinExistence type="predicted"/>
<evidence type="ECO:0000256" key="4">
    <source>
        <dbReference type="ARBA" id="ARBA00023163"/>
    </source>
</evidence>
<evidence type="ECO:0000313" key="8">
    <source>
        <dbReference type="Proteomes" id="UP000249204"/>
    </source>
</evidence>
<dbReference type="Pfam" id="PF00072">
    <property type="entry name" value="Response_reg"/>
    <property type="match status" value="1"/>
</dbReference>
<feature type="domain" description="Response regulatory" evidence="6">
    <location>
        <begin position="2"/>
        <end position="118"/>
    </location>
</feature>
<dbReference type="AlphaFoldDB" id="A0A2W6NCZ1"/>
<dbReference type="GO" id="GO:0006355">
    <property type="term" value="P:regulation of DNA-templated transcription"/>
    <property type="evidence" value="ECO:0007669"/>
    <property type="project" value="TreeGrafter"/>
</dbReference>
<keyword evidence="1 5" id="KW-0597">Phosphoprotein</keyword>
<dbReference type="PANTHER" id="PTHR48111:SF17">
    <property type="entry name" value="TRANSCRIPTIONAL REGULATORY PROTEIN YPDB"/>
    <property type="match status" value="1"/>
</dbReference>
<dbReference type="RefSeq" id="WP_111272159.1">
    <property type="nucleotide sequence ID" value="NZ_QKWW01000064.1"/>
</dbReference>
<dbReference type="Proteomes" id="UP000249204">
    <property type="component" value="Unassembled WGS sequence"/>
</dbReference>
<evidence type="ECO:0000256" key="2">
    <source>
        <dbReference type="ARBA" id="ARBA00023015"/>
    </source>
</evidence>
<organism evidence="7 8">
    <name type="scientific">Paenibacillus silvae</name>
    <dbReference type="NCBI Taxonomy" id="1325358"/>
    <lineage>
        <taxon>Bacteria</taxon>
        <taxon>Bacillati</taxon>
        <taxon>Bacillota</taxon>
        <taxon>Bacilli</taxon>
        <taxon>Bacillales</taxon>
        <taxon>Paenibacillaceae</taxon>
        <taxon>Paenibacillus</taxon>
    </lineage>
</organism>
<keyword evidence="4" id="KW-0804">Transcription</keyword>
<dbReference type="SUPFAM" id="SSF52172">
    <property type="entry name" value="CheY-like"/>
    <property type="match status" value="1"/>
</dbReference>
<sequence length="124" mass="14364">MKAILIDDELLALSYLEFQLLKMDHSILEIISKLTNPYDAIELVKHTKVDIAFIDIELPEINGIELAERLLEYNPDLKVVFITANQEYAVESFDLNAIDYIVKPIRFERLSKTMHRISEVIPSM</sequence>
<dbReference type="GO" id="GO:0005829">
    <property type="term" value="C:cytosol"/>
    <property type="evidence" value="ECO:0007669"/>
    <property type="project" value="TreeGrafter"/>
</dbReference>
<evidence type="ECO:0000313" key="7">
    <source>
        <dbReference type="EMBL" id="PZT53665.1"/>
    </source>
</evidence>
<dbReference type="Gene3D" id="3.40.50.2300">
    <property type="match status" value="1"/>
</dbReference>
<dbReference type="GO" id="GO:0000976">
    <property type="term" value="F:transcription cis-regulatory region binding"/>
    <property type="evidence" value="ECO:0007669"/>
    <property type="project" value="TreeGrafter"/>
</dbReference>
<dbReference type="EMBL" id="QKWW01000064">
    <property type="protein sequence ID" value="PZT53665.1"/>
    <property type="molecule type" value="Genomic_DNA"/>
</dbReference>
<comment type="caution">
    <text evidence="7">The sequence shown here is derived from an EMBL/GenBank/DDBJ whole genome shotgun (WGS) entry which is preliminary data.</text>
</comment>
<reference evidence="7 8" key="1">
    <citation type="submission" date="2018-06" db="EMBL/GenBank/DDBJ databases">
        <title>Isolation of heavy metals resistant Paenibacillus silvae NC2 from Gold-Copper mine in ZiJin, China.</title>
        <authorList>
            <person name="Xu J."/>
            <person name="Mazhar H.S."/>
            <person name="Rensing C."/>
        </authorList>
    </citation>
    <scope>NUCLEOTIDE SEQUENCE [LARGE SCALE GENOMIC DNA]</scope>
    <source>
        <strain evidence="7 8">NC2</strain>
    </source>
</reference>
<dbReference type="SMART" id="SM00448">
    <property type="entry name" value="REC"/>
    <property type="match status" value="1"/>
</dbReference>
<dbReference type="InterPro" id="IPR001789">
    <property type="entry name" value="Sig_transdc_resp-reg_receiver"/>
</dbReference>
<evidence type="ECO:0000256" key="1">
    <source>
        <dbReference type="ARBA" id="ARBA00022553"/>
    </source>
</evidence>